<dbReference type="InterPro" id="IPR036651">
    <property type="entry name" value="Gln_synt_N_sf"/>
</dbReference>
<name>A0A0C2DBI9_9BACT</name>
<dbReference type="SMART" id="SM01230">
    <property type="entry name" value="Gln-synt_C"/>
    <property type="match status" value="1"/>
</dbReference>
<dbReference type="GO" id="GO:0006542">
    <property type="term" value="P:glutamine biosynthetic process"/>
    <property type="evidence" value="ECO:0007669"/>
    <property type="project" value="InterPro"/>
</dbReference>
<dbReference type="Proteomes" id="UP000031599">
    <property type="component" value="Unassembled WGS sequence"/>
</dbReference>
<gene>
    <name evidence="8" type="ORF">DB30_03734</name>
</gene>
<dbReference type="GO" id="GO:0005524">
    <property type="term" value="F:ATP binding"/>
    <property type="evidence" value="ECO:0007669"/>
    <property type="project" value="UniProtKB-KW"/>
</dbReference>
<dbReference type="FunFam" id="3.30.590.10:FF:000005">
    <property type="entry name" value="Probable glutamine synthetase"/>
    <property type="match status" value="1"/>
</dbReference>
<evidence type="ECO:0000256" key="4">
    <source>
        <dbReference type="ARBA" id="ARBA00022840"/>
    </source>
</evidence>
<dbReference type="GO" id="GO:0006576">
    <property type="term" value="P:biogenic amine metabolic process"/>
    <property type="evidence" value="ECO:0007669"/>
    <property type="project" value="UniProtKB-ARBA"/>
</dbReference>
<evidence type="ECO:0000313" key="8">
    <source>
        <dbReference type="EMBL" id="KIG17137.1"/>
    </source>
</evidence>
<dbReference type="PANTHER" id="PTHR43785:SF12">
    <property type="entry name" value="TYPE-1 GLUTAMINE SYNTHETASE 2"/>
    <property type="match status" value="1"/>
</dbReference>
<sequence>MHFQDVDQLTSFLDEESIRFHKVGVFDIDGVFRGKYMDRDKFESSLRKGFGFCDVVLGWDSNDQLFDNTQVSGWHTGYRDAPVSLDLSTVRKIPFEDDTILVIGQFDGDYEGVCPRRLLGRSIAKAKSMGFGVRAALEYEFFMFKETPESARAKGYRDLEPLTPGMFGYSMLRSGVHAELYHELLESMELLECPIEGLHTETGPGVIEAALRHDEALAAADKGALFKTFTKILAQRMGLMATFMSKWSNEYPGQSGHIHISLEDHQTKKNVFYGGDDPEGLSQTMRWFMGGQVALLPELLPMICSTVNAYRRLVPGMWAPTHANWGIENRTTAMRAIPGGPNSTRSECRVGPADANPYLALGAALASGLWGIENQVEPPPVIVGSAYANPSAAGEPLPGTLGEATRKFSESKVARELFGDAFVDHFAATRDWEDRLARKHVTDWDLARYFEII</sequence>
<keyword evidence="4" id="KW-0067">ATP-binding</keyword>
<dbReference type="SUPFAM" id="SSF55931">
    <property type="entry name" value="Glutamine synthetase/guanido kinase"/>
    <property type="match status" value="1"/>
</dbReference>
<evidence type="ECO:0000256" key="2">
    <source>
        <dbReference type="ARBA" id="ARBA00022598"/>
    </source>
</evidence>
<dbReference type="GO" id="GO:0004356">
    <property type="term" value="F:glutamine synthetase activity"/>
    <property type="evidence" value="ECO:0007669"/>
    <property type="project" value="InterPro"/>
</dbReference>
<dbReference type="AlphaFoldDB" id="A0A0C2DBI9"/>
<accession>A0A0C2DBI9</accession>
<feature type="domain" description="GS catalytic" evidence="7">
    <location>
        <begin position="115"/>
        <end position="453"/>
    </location>
</feature>
<evidence type="ECO:0000313" key="9">
    <source>
        <dbReference type="Proteomes" id="UP000031599"/>
    </source>
</evidence>
<dbReference type="GO" id="GO:0042402">
    <property type="term" value="P:biogenic amine catabolic process"/>
    <property type="evidence" value="ECO:0007669"/>
    <property type="project" value="UniProtKB-ARBA"/>
</dbReference>
<evidence type="ECO:0000256" key="6">
    <source>
        <dbReference type="RuleBase" id="RU000384"/>
    </source>
</evidence>
<reference evidence="8 9" key="1">
    <citation type="submission" date="2014-12" db="EMBL/GenBank/DDBJ databases">
        <title>Genome assembly of Enhygromyxa salina DSM 15201.</title>
        <authorList>
            <person name="Sharma G."/>
            <person name="Subramanian S."/>
        </authorList>
    </citation>
    <scope>NUCLEOTIDE SEQUENCE [LARGE SCALE GENOMIC DNA]</scope>
    <source>
        <strain evidence="8 9">DSM 15201</strain>
    </source>
</reference>
<protein>
    <submittedName>
        <fullName evidence="8">Glutamine synthetase family protein</fullName>
    </submittedName>
</protein>
<proteinExistence type="inferred from homology"/>
<comment type="caution">
    <text evidence="8">The sequence shown here is derived from an EMBL/GenBank/DDBJ whole genome shotgun (WGS) entry which is preliminary data.</text>
</comment>
<dbReference type="Gene3D" id="3.10.20.70">
    <property type="entry name" value="Glutamine synthetase, N-terminal domain"/>
    <property type="match status" value="1"/>
</dbReference>
<evidence type="ECO:0000256" key="1">
    <source>
        <dbReference type="ARBA" id="ARBA00009897"/>
    </source>
</evidence>
<dbReference type="PANTHER" id="PTHR43785">
    <property type="entry name" value="GAMMA-GLUTAMYLPUTRESCINE SYNTHETASE"/>
    <property type="match status" value="1"/>
</dbReference>
<keyword evidence="2" id="KW-0436">Ligase</keyword>
<dbReference type="InterPro" id="IPR014746">
    <property type="entry name" value="Gln_synth/guanido_kin_cat_dom"/>
</dbReference>
<dbReference type="RefSeq" id="WP_052548708.1">
    <property type="nucleotide sequence ID" value="NZ_JMCC02000029.1"/>
</dbReference>
<dbReference type="InterPro" id="IPR008146">
    <property type="entry name" value="Gln_synth_cat_dom"/>
</dbReference>
<dbReference type="PROSITE" id="PS51987">
    <property type="entry name" value="GS_CATALYTIC"/>
    <property type="match status" value="1"/>
</dbReference>
<dbReference type="SUPFAM" id="SSF54368">
    <property type="entry name" value="Glutamine synthetase, N-terminal domain"/>
    <property type="match status" value="1"/>
</dbReference>
<dbReference type="Gene3D" id="3.30.590.10">
    <property type="entry name" value="Glutamine synthetase/guanido kinase, catalytic domain"/>
    <property type="match status" value="1"/>
</dbReference>
<evidence type="ECO:0000256" key="5">
    <source>
        <dbReference type="PROSITE-ProRule" id="PRU01331"/>
    </source>
</evidence>
<comment type="similarity">
    <text evidence="1 5 6">Belongs to the glutamine synthetase family.</text>
</comment>
<keyword evidence="3" id="KW-0547">Nucleotide-binding</keyword>
<organism evidence="8 9">
    <name type="scientific">Enhygromyxa salina</name>
    <dbReference type="NCBI Taxonomy" id="215803"/>
    <lineage>
        <taxon>Bacteria</taxon>
        <taxon>Pseudomonadati</taxon>
        <taxon>Myxococcota</taxon>
        <taxon>Polyangia</taxon>
        <taxon>Nannocystales</taxon>
        <taxon>Nannocystaceae</taxon>
        <taxon>Enhygromyxa</taxon>
    </lineage>
</organism>
<dbReference type="Pfam" id="PF00120">
    <property type="entry name" value="Gln-synt_C"/>
    <property type="match status" value="1"/>
</dbReference>
<evidence type="ECO:0000256" key="3">
    <source>
        <dbReference type="ARBA" id="ARBA00022741"/>
    </source>
</evidence>
<evidence type="ECO:0000259" key="7">
    <source>
        <dbReference type="PROSITE" id="PS51987"/>
    </source>
</evidence>
<dbReference type="EMBL" id="JMCC02000029">
    <property type="protein sequence ID" value="KIG17137.1"/>
    <property type="molecule type" value="Genomic_DNA"/>
</dbReference>